<dbReference type="InterPro" id="IPR011598">
    <property type="entry name" value="bHLH_dom"/>
</dbReference>
<evidence type="ECO:0000313" key="3">
    <source>
        <dbReference type="EMBL" id="KZS97223.1"/>
    </source>
</evidence>
<reference evidence="3 4" key="1">
    <citation type="journal article" date="2016" name="Mol. Biol. Evol.">
        <title>Comparative Genomics of Early-Diverging Mushroom-Forming Fungi Provides Insights into the Origins of Lignocellulose Decay Capabilities.</title>
        <authorList>
            <person name="Nagy L.G."/>
            <person name="Riley R."/>
            <person name="Tritt A."/>
            <person name="Adam C."/>
            <person name="Daum C."/>
            <person name="Floudas D."/>
            <person name="Sun H."/>
            <person name="Yadav J.S."/>
            <person name="Pangilinan J."/>
            <person name="Larsson K.H."/>
            <person name="Matsuura K."/>
            <person name="Barry K."/>
            <person name="Labutti K."/>
            <person name="Kuo R."/>
            <person name="Ohm R.A."/>
            <person name="Bhattacharya S.S."/>
            <person name="Shirouzu T."/>
            <person name="Yoshinaga Y."/>
            <person name="Martin F.M."/>
            <person name="Grigoriev I.V."/>
            <person name="Hibbett D.S."/>
        </authorList>
    </citation>
    <scope>NUCLEOTIDE SEQUENCE [LARGE SCALE GENOMIC DNA]</scope>
    <source>
        <strain evidence="3 4">HHB9708</strain>
    </source>
</reference>
<evidence type="ECO:0000313" key="4">
    <source>
        <dbReference type="Proteomes" id="UP000076722"/>
    </source>
</evidence>
<evidence type="ECO:0000256" key="1">
    <source>
        <dbReference type="SAM" id="MobiDB-lite"/>
    </source>
</evidence>
<protein>
    <recommendedName>
        <fullName evidence="2">BHLH domain-containing protein</fullName>
    </recommendedName>
</protein>
<dbReference type="SUPFAM" id="SSF47459">
    <property type="entry name" value="HLH, helix-loop-helix DNA-binding domain"/>
    <property type="match status" value="1"/>
</dbReference>
<dbReference type="EMBL" id="KV419397">
    <property type="protein sequence ID" value="KZS97223.1"/>
    <property type="molecule type" value="Genomic_DNA"/>
</dbReference>
<feature type="compositionally biased region" description="Acidic residues" evidence="1">
    <location>
        <begin position="293"/>
        <end position="311"/>
    </location>
</feature>
<dbReference type="PANTHER" id="PTHR47336:SF2">
    <property type="entry name" value="TRANSCRIPTION FACTOR HMS1-RELATED"/>
    <property type="match status" value="1"/>
</dbReference>
<dbReference type="Pfam" id="PF00010">
    <property type="entry name" value="HLH"/>
    <property type="match status" value="1"/>
</dbReference>
<feature type="compositionally biased region" description="Low complexity" evidence="1">
    <location>
        <begin position="792"/>
        <end position="811"/>
    </location>
</feature>
<feature type="domain" description="BHLH" evidence="2">
    <location>
        <begin position="167"/>
        <end position="245"/>
    </location>
</feature>
<accession>A0A164YTQ4</accession>
<dbReference type="PROSITE" id="PS50888">
    <property type="entry name" value="BHLH"/>
    <property type="match status" value="1"/>
</dbReference>
<dbReference type="STRING" id="1314777.A0A164YTQ4"/>
<sequence>MNDPADTLYPSDAMGNDALEYLSPLSFIDFQNTDWQATDGMDFGDSQLTLGSQWPEPNATCSPSDLIGGTSSQSNSSFEYDFSFRVDGPMPTGLPSPPSTSSMPSPNSQQARSPSLEASKLIPYPSTDLTKVPIPRLPRPAFADPATSAVPSKRSKAADSDAPPKVRTKTSHTTIERRYRTNLNARITGLRQAVPALRVLDKSYVPVNGIKDPIDDRGYVDGVKAARKGSKATVLGKATEYITVLKRREARLRGELAAIKSLFVSLVPGGDAVLMSWETAYTSASGGERADEVPIDEIEDDEDEDEEEGADETAPAPPKKRAKVEKADEKPKEQKKKVSQVVTIHQAQPEKRKRGRPKKVSEADFNVVLAPTQQQAPMQLQSPEQSVVHPMSNIPDDISSFIMHSPMQPVVLQPEQPARYLLAAFVFFSFFRTPSQTPSPAATHHHQGAVLNALPTPVATTGWTLNDFVQVVHLLVSLLLVLSLVAPYLPTSVRASKMFRTMAFVGPNVTPTIKEDKKDVKTSGPQLSAMRDQILASHVVGVLGSVRRYIAHRVGLRTRDEDGQAWFKVAESLILSDEKLSFLSRLQLFFLCTTTVDKGTEASSFAILSILTRPLSASYAKLLWSKAQARAEDDVEKVALDGSLKENIACLGRRTVDLSSDGKLLDVLATLKVAECLAKATEELFLERVLGSPDAQEEHEGKASMKEQEQSLRAAEKKQKSIFRVGEILGGDLRDLVQAYFALRSSPPVLADVPPSLLSVPPSTMSKVQADAHTFLSSVYLLHRLFPSHTLSSLSGTTPSTGSKPSSVPAMPLSPPPSPLSSRMRSKEEAKLLVSLRCILATDVFERAGGRLEEGRDAVADLII</sequence>
<dbReference type="SMART" id="SM00353">
    <property type="entry name" value="HLH"/>
    <property type="match status" value="1"/>
</dbReference>
<keyword evidence="4" id="KW-1185">Reference proteome</keyword>
<feature type="region of interest" description="Disordered" evidence="1">
    <location>
        <begin position="82"/>
        <end position="172"/>
    </location>
</feature>
<dbReference type="InterPro" id="IPR052099">
    <property type="entry name" value="Regulatory_TF_Diverse"/>
</dbReference>
<dbReference type="InterPro" id="IPR036638">
    <property type="entry name" value="HLH_DNA-bd_sf"/>
</dbReference>
<name>A0A164YTQ4_9AGAM</name>
<feature type="region of interest" description="Disordered" evidence="1">
    <location>
        <begin position="283"/>
        <end position="360"/>
    </location>
</feature>
<dbReference type="PANTHER" id="PTHR47336">
    <property type="entry name" value="TRANSCRIPTION FACTOR HMS1-RELATED"/>
    <property type="match status" value="1"/>
</dbReference>
<dbReference type="Proteomes" id="UP000076722">
    <property type="component" value="Unassembled WGS sequence"/>
</dbReference>
<gene>
    <name evidence="3" type="ORF">SISNIDRAFT_482156</name>
</gene>
<feature type="region of interest" description="Disordered" evidence="1">
    <location>
        <begin position="792"/>
        <end position="826"/>
    </location>
</feature>
<evidence type="ECO:0000259" key="2">
    <source>
        <dbReference type="PROSITE" id="PS50888"/>
    </source>
</evidence>
<dbReference type="OrthoDB" id="2133190at2759"/>
<dbReference type="AlphaFoldDB" id="A0A164YTQ4"/>
<dbReference type="GO" id="GO:0046983">
    <property type="term" value="F:protein dimerization activity"/>
    <property type="evidence" value="ECO:0007669"/>
    <property type="project" value="InterPro"/>
</dbReference>
<dbReference type="Gene3D" id="4.10.280.10">
    <property type="entry name" value="Helix-loop-helix DNA-binding domain"/>
    <property type="match status" value="1"/>
</dbReference>
<proteinExistence type="predicted"/>
<organism evidence="3 4">
    <name type="scientific">Sistotremastrum niveocremeum HHB9708</name>
    <dbReference type="NCBI Taxonomy" id="1314777"/>
    <lineage>
        <taxon>Eukaryota</taxon>
        <taxon>Fungi</taxon>
        <taxon>Dikarya</taxon>
        <taxon>Basidiomycota</taxon>
        <taxon>Agaricomycotina</taxon>
        <taxon>Agaricomycetes</taxon>
        <taxon>Sistotremastrales</taxon>
        <taxon>Sistotremastraceae</taxon>
        <taxon>Sertulicium</taxon>
        <taxon>Sertulicium niveocremeum</taxon>
    </lineage>
</organism>